<reference evidence="6" key="1">
    <citation type="submission" date="2018-08" db="EMBL/GenBank/DDBJ databases">
        <title>Thalassotalea euphylliae genome.</title>
        <authorList>
            <person name="Summers S."/>
            <person name="Rice S.A."/>
            <person name="Freckelton M.L."/>
            <person name="Nedved B.T."/>
            <person name="Hadfield M.G."/>
        </authorList>
    </citation>
    <scope>NUCLEOTIDE SEQUENCE [LARGE SCALE GENOMIC DNA]</scope>
    <source>
        <strain evidence="6">H3</strain>
    </source>
</reference>
<proteinExistence type="inferred from homology"/>
<keyword evidence="6" id="KW-1185">Reference proteome</keyword>
<dbReference type="EMBL" id="QUOT01000001">
    <property type="protein sequence ID" value="REL32789.1"/>
    <property type="molecule type" value="Genomic_DNA"/>
</dbReference>
<evidence type="ECO:0000256" key="4">
    <source>
        <dbReference type="ARBA" id="ARBA00023172"/>
    </source>
</evidence>
<comment type="similarity">
    <text evidence="2">Belongs to the RmuC family.</text>
</comment>
<sequence>MAETKLQLMQQHKQSDQNSQQQLFEKFQSLNQLFRQQQQQLQEQLTLMAKVNRDEQAQSIEKLTQSTDKRLQEISGQVDKRLSEGFEKTTQTFNDILKRLALIDDAQKKITELSSNVVSLQEVLADKRSRGAFGEVQLNSLVRNVLPESQFALQHTLSNGKIADCILFLPKPTGNVVVDSKFPLESYQTMTNPEHELLVRKNAEKQFKQDIKKHINDIASKYLIENETADGAVMFIPAEAVFAEIHAHHADLVEFANKQRVWLASPTTLMAILTTARAVIKDEATKQQVHLIQEHLGMLAQDFGRFQGRFNNLARHIDQAANDVKQIHTSADKITRRFEKIEQVDIGHEQVDMRQDAEANPLLSEN</sequence>
<protein>
    <submittedName>
        <fullName evidence="5">DNA recombination protein RmuC</fullName>
    </submittedName>
</protein>
<dbReference type="Gene3D" id="1.20.1260.80">
    <property type="match status" value="1"/>
</dbReference>
<evidence type="ECO:0000256" key="3">
    <source>
        <dbReference type="ARBA" id="ARBA00023054"/>
    </source>
</evidence>
<evidence type="ECO:0000256" key="1">
    <source>
        <dbReference type="ARBA" id="ARBA00003416"/>
    </source>
</evidence>
<organism evidence="5 6">
    <name type="scientific">Thalassotalea euphylliae</name>
    <dbReference type="NCBI Taxonomy" id="1655234"/>
    <lineage>
        <taxon>Bacteria</taxon>
        <taxon>Pseudomonadati</taxon>
        <taxon>Pseudomonadota</taxon>
        <taxon>Gammaproteobacteria</taxon>
        <taxon>Alteromonadales</taxon>
        <taxon>Colwelliaceae</taxon>
        <taxon>Thalassotalea</taxon>
    </lineage>
</organism>
<dbReference type="PANTHER" id="PTHR30563">
    <property type="entry name" value="DNA RECOMBINATION PROTEIN RMUC"/>
    <property type="match status" value="1"/>
</dbReference>
<keyword evidence="3" id="KW-0175">Coiled coil</keyword>
<evidence type="ECO:0000313" key="6">
    <source>
        <dbReference type="Proteomes" id="UP000256899"/>
    </source>
</evidence>
<accession>A0A3E0U7H8</accession>
<gene>
    <name evidence="5" type="ORF">DXX94_17825</name>
</gene>
<name>A0A3E0U7H8_9GAMM</name>
<dbReference type="PANTHER" id="PTHR30563:SF0">
    <property type="entry name" value="DNA RECOMBINATION PROTEIN RMUC"/>
    <property type="match status" value="1"/>
</dbReference>
<dbReference type="AlphaFoldDB" id="A0A3E0U7H8"/>
<comment type="function">
    <text evidence="1">Involved in DNA recombination.</text>
</comment>
<dbReference type="Pfam" id="PF02646">
    <property type="entry name" value="RmuC"/>
    <property type="match status" value="1"/>
</dbReference>
<keyword evidence="4" id="KW-0233">DNA recombination</keyword>
<evidence type="ECO:0000313" key="5">
    <source>
        <dbReference type="EMBL" id="REL32789.1"/>
    </source>
</evidence>
<evidence type="ECO:0000256" key="2">
    <source>
        <dbReference type="ARBA" id="ARBA00009840"/>
    </source>
</evidence>
<dbReference type="InterPro" id="IPR003798">
    <property type="entry name" value="DNA_recombination_RmuC"/>
</dbReference>
<comment type="caution">
    <text evidence="5">The sequence shown here is derived from an EMBL/GenBank/DDBJ whole genome shotgun (WGS) entry which is preliminary data.</text>
</comment>
<dbReference type="GO" id="GO:0006310">
    <property type="term" value="P:DNA recombination"/>
    <property type="evidence" value="ECO:0007669"/>
    <property type="project" value="UniProtKB-KW"/>
</dbReference>
<dbReference type="Proteomes" id="UP000256899">
    <property type="component" value="Unassembled WGS sequence"/>
</dbReference>